<proteinExistence type="predicted"/>
<dbReference type="PANTHER" id="PTHR21310">
    <property type="entry name" value="AMINOGLYCOSIDE PHOSPHOTRANSFERASE-RELATED-RELATED"/>
    <property type="match status" value="1"/>
</dbReference>
<protein>
    <submittedName>
        <fullName evidence="2">Phosphotransferase enzyme family protein</fullName>
    </submittedName>
</protein>
<dbReference type="AlphaFoldDB" id="A0A1G9TLI7"/>
<dbReference type="Pfam" id="PF01636">
    <property type="entry name" value="APH"/>
    <property type="match status" value="1"/>
</dbReference>
<keyword evidence="3" id="KW-1185">Reference proteome</keyword>
<dbReference type="RefSeq" id="WP_030431656.1">
    <property type="nucleotide sequence ID" value="NZ_JOEF01000020.1"/>
</dbReference>
<dbReference type="SUPFAM" id="SSF56112">
    <property type="entry name" value="Protein kinase-like (PK-like)"/>
    <property type="match status" value="1"/>
</dbReference>
<dbReference type="InterPro" id="IPR002575">
    <property type="entry name" value="Aminoglycoside_PTrfase"/>
</dbReference>
<dbReference type="OrthoDB" id="9797603at2"/>
<evidence type="ECO:0000313" key="2">
    <source>
        <dbReference type="EMBL" id="SDM48533.1"/>
    </source>
</evidence>
<dbReference type="eggNOG" id="COG2334">
    <property type="taxonomic scope" value="Bacteria"/>
</dbReference>
<keyword evidence="2" id="KW-0808">Transferase</keyword>
<reference evidence="2 3" key="1">
    <citation type="submission" date="2016-10" db="EMBL/GenBank/DDBJ databases">
        <authorList>
            <person name="de Groot N.N."/>
        </authorList>
    </citation>
    <scope>NUCLEOTIDE SEQUENCE [LARGE SCALE GENOMIC DNA]</scope>
    <source>
        <strain evidence="2 3">DSM 44149</strain>
    </source>
</reference>
<dbReference type="STRING" id="211114.SAMN04489726_1865"/>
<dbReference type="InterPro" id="IPR051678">
    <property type="entry name" value="AGP_Transferase"/>
</dbReference>
<sequence>MSSVGNRLVESTKDHAAACWPEHDWSAARYRHGAFHDVLVLPEVVARIGTDAERVAREHRTALLLSGIDLPFAVPKPLSEPRTHDGRTGMLVSRLVGQFHPDIPWPDAASEFAEALDALSSVTLPPGLPPPRVWCGGEQWPAVVMDHLVPLLPRDLRDTAAEVVAAVIVTEFRAPVRLVHGDFGPHNLLWSDGRISGLFDWDHLCAGDPAIDLAPLVGMYGAARVAEITDSVTLNRAMTHRATLSLQVAAAGELTGNVALREHALNNFVTRARAETLRDPGTG</sequence>
<gene>
    <name evidence="2" type="ORF">SAMN04489726_1865</name>
</gene>
<dbReference type="Proteomes" id="UP000183376">
    <property type="component" value="Chromosome I"/>
</dbReference>
<accession>A0A1G9TLI7</accession>
<dbReference type="GO" id="GO:0016740">
    <property type="term" value="F:transferase activity"/>
    <property type="evidence" value="ECO:0007669"/>
    <property type="project" value="UniProtKB-KW"/>
</dbReference>
<organism evidence="2 3">
    <name type="scientific">Allokutzneria albata</name>
    <name type="common">Kibdelosporangium albatum</name>
    <dbReference type="NCBI Taxonomy" id="211114"/>
    <lineage>
        <taxon>Bacteria</taxon>
        <taxon>Bacillati</taxon>
        <taxon>Actinomycetota</taxon>
        <taxon>Actinomycetes</taxon>
        <taxon>Pseudonocardiales</taxon>
        <taxon>Pseudonocardiaceae</taxon>
        <taxon>Allokutzneria</taxon>
    </lineage>
</organism>
<dbReference type="PANTHER" id="PTHR21310:SF15">
    <property type="entry name" value="AMINOGLYCOSIDE PHOSPHOTRANSFERASE DOMAIN-CONTAINING PROTEIN"/>
    <property type="match status" value="1"/>
</dbReference>
<dbReference type="InterPro" id="IPR011009">
    <property type="entry name" value="Kinase-like_dom_sf"/>
</dbReference>
<dbReference type="EMBL" id="LT629701">
    <property type="protein sequence ID" value="SDM48533.1"/>
    <property type="molecule type" value="Genomic_DNA"/>
</dbReference>
<evidence type="ECO:0000259" key="1">
    <source>
        <dbReference type="Pfam" id="PF01636"/>
    </source>
</evidence>
<name>A0A1G9TLI7_ALLAB</name>
<feature type="domain" description="Aminoglycoside phosphotransferase" evidence="1">
    <location>
        <begin position="45"/>
        <end position="224"/>
    </location>
</feature>
<evidence type="ECO:0000313" key="3">
    <source>
        <dbReference type="Proteomes" id="UP000183376"/>
    </source>
</evidence>
<dbReference type="Gene3D" id="3.90.1200.10">
    <property type="match status" value="1"/>
</dbReference>